<evidence type="ECO:0000259" key="6">
    <source>
        <dbReference type="Pfam" id="PF07980"/>
    </source>
</evidence>
<dbReference type="GO" id="GO:0009279">
    <property type="term" value="C:cell outer membrane"/>
    <property type="evidence" value="ECO:0007669"/>
    <property type="project" value="UniProtKB-SubCell"/>
</dbReference>
<comment type="subcellular location">
    <subcellularLocation>
        <location evidence="1">Cell outer membrane</location>
    </subcellularLocation>
</comment>
<dbReference type="InterPro" id="IPR012944">
    <property type="entry name" value="SusD_RagB_dom"/>
</dbReference>
<dbReference type="EMBL" id="CAIT01000007">
    <property type="protein sequence ID" value="CCH54902.1"/>
    <property type="molecule type" value="Genomic_DNA"/>
</dbReference>
<keyword evidence="8" id="KW-1185">Reference proteome</keyword>
<dbReference type="RefSeq" id="WP_009283478.1">
    <property type="nucleotide sequence ID" value="NZ_CAIT01000007.1"/>
</dbReference>
<dbReference type="AlphaFoldDB" id="I2GLX6"/>
<keyword evidence="5" id="KW-0998">Cell outer membrane</keyword>
<dbReference type="Proteomes" id="UP000009309">
    <property type="component" value="Unassembled WGS sequence"/>
</dbReference>
<evidence type="ECO:0000256" key="5">
    <source>
        <dbReference type="ARBA" id="ARBA00023237"/>
    </source>
</evidence>
<sequence>MLSLVSYASQEVTIGNLAEELRVQLTPANNQLNEDNKPAEAAALINAIRQRAAYRSTNTAAQNTAAAAALTITPAQATVDFLLDERTRELYGEYVRWQELVRTQTLKTRLERYNPTPGFRDFHVLRLIPQWQIDLTTTGPKFPQNPGY</sequence>
<evidence type="ECO:0000256" key="3">
    <source>
        <dbReference type="ARBA" id="ARBA00022729"/>
    </source>
</evidence>
<name>I2GLX6_9BACT</name>
<protein>
    <submittedName>
        <fullName evidence="7">RagB/SusD domain protein</fullName>
    </submittedName>
</protein>
<accession>I2GLX6</accession>
<dbReference type="SUPFAM" id="SSF48452">
    <property type="entry name" value="TPR-like"/>
    <property type="match status" value="1"/>
</dbReference>
<evidence type="ECO:0000256" key="1">
    <source>
        <dbReference type="ARBA" id="ARBA00004442"/>
    </source>
</evidence>
<dbReference type="Pfam" id="PF07980">
    <property type="entry name" value="SusD_RagB"/>
    <property type="match status" value="1"/>
</dbReference>
<evidence type="ECO:0000256" key="4">
    <source>
        <dbReference type="ARBA" id="ARBA00023136"/>
    </source>
</evidence>
<evidence type="ECO:0000256" key="2">
    <source>
        <dbReference type="ARBA" id="ARBA00006275"/>
    </source>
</evidence>
<feature type="domain" description="RagB/SusD" evidence="6">
    <location>
        <begin position="32"/>
        <end position="112"/>
    </location>
</feature>
<keyword evidence="3" id="KW-0732">Signal</keyword>
<dbReference type="eggNOG" id="COG0436">
    <property type="taxonomic scope" value="Bacteria"/>
</dbReference>
<evidence type="ECO:0000313" key="8">
    <source>
        <dbReference type="Proteomes" id="UP000009309"/>
    </source>
</evidence>
<gene>
    <name evidence="7" type="ORF">BN8_04118</name>
</gene>
<evidence type="ECO:0000313" key="7">
    <source>
        <dbReference type="EMBL" id="CCH54902.1"/>
    </source>
</evidence>
<comment type="similarity">
    <text evidence="2">Belongs to the SusD family.</text>
</comment>
<keyword evidence="4" id="KW-0472">Membrane</keyword>
<reference evidence="7 8" key="1">
    <citation type="journal article" date="2012" name="J. Bacteriol.">
        <title>Genome Sequence of the Filamentous Bacterium Fibrisoma limi BUZ 3T.</title>
        <authorList>
            <person name="Filippini M."/>
            <person name="Qi W."/>
            <person name="Jaenicke S."/>
            <person name="Goesmann A."/>
            <person name="Smits T.H."/>
            <person name="Bagheri H.C."/>
        </authorList>
    </citation>
    <scope>NUCLEOTIDE SEQUENCE [LARGE SCALE GENOMIC DNA]</scope>
    <source>
        <strain evidence="8">BUZ 3T</strain>
    </source>
</reference>
<comment type="caution">
    <text evidence="7">The sequence shown here is derived from an EMBL/GenBank/DDBJ whole genome shotgun (WGS) entry which is preliminary data.</text>
</comment>
<organism evidence="7 8">
    <name type="scientific">Fibrisoma limi BUZ 3</name>
    <dbReference type="NCBI Taxonomy" id="1185876"/>
    <lineage>
        <taxon>Bacteria</taxon>
        <taxon>Pseudomonadati</taxon>
        <taxon>Bacteroidota</taxon>
        <taxon>Cytophagia</taxon>
        <taxon>Cytophagales</taxon>
        <taxon>Spirosomataceae</taxon>
        <taxon>Fibrisoma</taxon>
    </lineage>
</organism>
<dbReference type="InterPro" id="IPR011990">
    <property type="entry name" value="TPR-like_helical_dom_sf"/>
</dbReference>
<proteinExistence type="inferred from homology"/>
<dbReference type="Gene3D" id="1.25.40.390">
    <property type="match status" value="1"/>
</dbReference>
<dbReference type="STRING" id="1185876.BN8_04118"/>